<dbReference type="InterPro" id="IPR036388">
    <property type="entry name" value="WH-like_DNA-bd_sf"/>
</dbReference>
<dbReference type="Pfam" id="PF00486">
    <property type="entry name" value="Trans_reg_C"/>
    <property type="match status" value="1"/>
</dbReference>
<organism evidence="6 7">
    <name type="scientific">Chitinophaga nivalis</name>
    <dbReference type="NCBI Taxonomy" id="2991709"/>
    <lineage>
        <taxon>Bacteria</taxon>
        <taxon>Pseudomonadati</taxon>
        <taxon>Bacteroidota</taxon>
        <taxon>Chitinophagia</taxon>
        <taxon>Chitinophagales</taxon>
        <taxon>Chitinophagaceae</taxon>
        <taxon>Chitinophaga</taxon>
    </lineage>
</organism>
<dbReference type="InterPro" id="IPR001867">
    <property type="entry name" value="OmpR/PhoB-type_DNA-bd"/>
</dbReference>
<feature type="transmembrane region" description="Helical" evidence="3">
    <location>
        <begin position="152"/>
        <end position="173"/>
    </location>
</feature>
<evidence type="ECO:0000256" key="3">
    <source>
        <dbReference type="SAM" id="Phobius"/>
    </source>
</evidence>
<evidence type="ECO:0000313" key="6">
    <source>
        <dbReference type="EMBL" id="MCW3485296.1"/>
    </source>
</evidence>
<dbReference type="RefSeq" id="WP_264731525.1">
    <property type="nucleotide sequence ID" value="NZ_JAPDNR010000001.1"/>
</dbReference>
<reference evidence="6 7" key="1">
    <citation type="submission" date="2022-10" db="EMBL/GenBank/DDBJ databases">
        <title>Chitinophaga nivalis PC15 sp. nov., isolated from Pyeongchang county, South Korea.</title>
        <authorList>
            <person name="Trinh H.N."/>
        </authorList>
    </citation>
    <scope>NUCLEOTIDE SEQUENCE [LARGE SCALE GENOMIC DNA]</scope>
    <source>
        <strain evidence="6 7">PC14</strain>
    </source>
</reference>
<feature type="DNA-binding region" description="OmpR/PhoB-type" evidence="2">
    <location>
        <begin position="194"/>
        <end position="291"/>
    </location>
</feature>
<evidence type="ECO:0000256" key="2">
    <source>
        <dbReference type="PROSITE-ProRule" id="PRU01091"/>
    </source>
</evidence>
<dbReference type="CDD" id="cd00383">
    <property type="entry name" value="trans_reg_C"/>
    <property type="match status" value="1"/>
</dbReference>
<dbReference type="Proteomes" id="UP001207742">
    <property type="component" value="Unassembled WGS sequence"/>
</dbReference>
<keyword evidence="1 2" id="KW-0238">DNA-binding</keyword>
<dbReference type="EMBL" id="JAPDNS010000001">
    <property type="protein sequence ID" value="MCW3485296.1"/>
    <property type="molecule type" value="Genomic_DNA"/>
</dbReference>
<evidence type="ECO:0000259" key="5">
    <source>
        <dbReference type="PROSITE" id="PS51755"/>
    </source>
</evidence>
<dbReference type="SMART" id="SM00862">
    <property type="entry name" value="Trans_reg_C"/>
    <property type="match status" value="1"/>
</dbReference>
<feature type="domain" description="OmpR/PhoB-type" evidence="5">
    <location>
        <begin position="194"/>
        <end position="291"/>
    </location>
</feature>
<feature type="signal peptide" evidence="4">
    <location>
        <begin position="1"/>
        <end position="25"/>
    </location>
</feature>
<sequence length="296" mass="33025">MYLHRLTTAFITLAILLHHCSNLFAQGLSEQESRKAIQFRQVGHLLLRAAGDHTSRIMPVQQTAANTYRISFENPFTFIPDSLANIATQLMKAHLLPVPYTLSVTIAGSSQIVYGFTSEDVIKGTVPCIGRIMPPDNYVINIQVPVSNNAPLYYTLIAGLLMSVAVVTGRQFYKRKKPNNPDRPLVVPAPVMDIPGIAIGAYLFIPDKGILRYAEETISLTPKEQTLLNIFVKQINQVIDRNLLLKEGWEDEGVITGRSLDMYVSKLRKKLQHDAGVSIKNIHGKGYCLHVELSHH</sequence>
<comment type="caution">
    <text evidence="6">The sequence shown here is derived from an EMBL/GenBank/DDBJ whole genome shotgun (WGS) entry which is preliminary data.</text>
</comment>
<evidence type="ECO:0000256" key="4">
    <source>
        <dbReference type="SAM" id="SignalP"/>
    </source>
</evidence>
<keyword evidence="3" id="KW-0472">Membrane</keyword>
<accession>A0ABT3IMV2</accession>
<feature type="transmembrane region" description="Helical" evidence="3">
    <location>
        <begin position="185"/>
        <end position="205"/>
    </location>
</feature>
<name>A0ABT3IMV2_9BACT</name>
<evidence type="ECO:0000256" key="1">
    <source>
        <dbReference type="ARBA" id="ARBA00023125"/>
    </source>
</evidence>
<dbReference type="SUPFAM" id="SSF46894">
    <property type="entry name" value="C-terminal effector domain of the bipartite response regulators"/>
    <property type="match status" value="1"/>
</dbReference>
<feature type="chain" id="PRO_5046585877" evidence="4">
    <location>
        <begin position="26"/>
        <end position="296"/>
    </location>
</feature>
<keyword evidence="7" id="KW-1185">Reference proteome</keyword>
<dbReference type="Gene3D" id="1.10.10.10">
    <property type="entry name" value="Winged helix-like DNA-binding domain superfamily/Winged helix DNA-binding domain"/>
    <property type="match status" value="1"/>
</dbReference>
<evidence type="ECO:0000313" key="7">
    <source>
        <dbReference type="Proteomes" id="UP001207742"/>
    </source>
</evidence>
<proteinExistence type="predicted"/>
<dbReference type="PROSITE" id="PS51755">
    <property type="entry name" value="OMPR_PHOB"/>
    <property type="match status" value="1"/>
</dbReference>
<keyword evidence="3" id="KW-0812">Transmembrane</keyword>
<keyword evidence="3" id="KW-1133">Transmembrane helix</keyword>
<dbReference type="InterPro" id="IPR016032">
    <property type="entry name" value="Sig_transdc_resp-reg_C-effctor"/>
</dbReference>
<keyword evidence="4" id="KW-0732">Signal</keyword>
<gene>
    <name evidence="6" type="ORF">OL497_15405</name>
</gene>
<protein>
    <submittedName>
        <fullName evidence="6">Winged helix-turn-helix domain-containing protein</fullName>
    </submittedName>
</protein>